<evidence type="ECO:0000313" key="3">
    <source>
        <dbReference type="Proteomes" id="UP000727654"/>
    </source>
</evidence>
<accession>A0ABM8WXZ9</accession>
<reference evidence="2 3" key="1">
    <citation type="submission" date="2021-08" db="EMBL/GenBank/DDBJ databases">
        <authorList>
            <person name="Peeters C."/>
        </authorList>
    </citation>
    <scope>NUCLEOTIDE SEQUENCE [LARGE SCALE GENOMIC DNA]</scope>
    <source>
        <strain evidence="2 3">LMG 23992</strain>
    </source>
</reference>
<keyword evidence="1" id="KW-0472">Membrane</keyword>
<evidence type="ECO:0000313" key="2">
    <source>
        <dbReference type="EMBL" id="CAG9172421.1"/>
    </source>
</evidence>
<feature type="transmembrane region" description="Helical" evidence="1">
    <location>
        <begin position="20"/>
        <end position="37"/>
    </location>
</feature>
<sequence>MREFVEGFCFGVRETIRGYFLPAVALWKAAVAAARYLSHRKP</sequence>
<organism evidence="2 3">
    <name type="scientific">Cupriavidus laharis</name>
    <dbReference type="NCBI Taxonomy" id="151654"/>
    <lineage>
        <taxon>Bacteria</taxon>
        <taxon>Pseudomonadati</taxon>
        <taxon>Pseudomonadota</taxon>
        <taxon>Betaproteobacteria</taxon>
        <taxon>Burkholderiales</taxon>
        <taxon>Burkholderiaceae</taxon>
        <taxon>Cupriavidus</taxon>
    </lineage>
</organism>
<dbReference type="EMBL" id="CAJZAI010000004">
    <property type="protein sequence ID" value="CAG9172421.1"/>
    <property type="molecule type" value="Genomic_DNA"/>
</dbReference>
<protein>
    <submittedName>
        <fullName evidence="2">Uncharacterized protein</fullName>
    </submittedName>
</protein>
<dbReference type="Proteomes" id="UP000727654">
    <property type="component" value="Unassembled WGS sequence"/>
</dbReference>
<name>A0ABM8WXZ9_9BURK</name>
<gene>
    <name evidence="2" type="ORF">LMG23992_02227</name>
</gene>
<evidence type="ECO:0000256" key="1">
    <source>
        <dbReference type="SAM" id="Phobius"/>
    </source>
</evidence>
<proteinExistence type="predicted"/>
<comment type="caution">
    <text evidence="2">The sequence shown here is derived from an EMBL/GenBank/DDBJ whole genome shotgun (WGS) entry which is preliminary data.</text>
</comment>
<keyword evidence="1" id="KW-0812">Transmembrane</keyword>
<keyword evidence="1" id="KW-1133">Transmembrane helix</keyword>
<keyword evidence="3" id="KW-1185">Reference proteome</keyword>